<sequence>MFLSSTLLLAAAGVANAHFGLDYPPMRANTLGRNVDPAYSQWTQPCAGVPGNLTDSPRTEWPLTGGSIKLDLRHHWTYIFINLGLGSDVSNFNYTLTNPFWNSTGNGTLCIEKLALPADLPVEDGSPASLQVVTLGDNGNALYNCANIVFKADAKPLEGDACKSVGVTYAPIEASASSGHGSHGSDDDENNDDDDDDDNSTGTPSAGSTAGNAGAATGVNRVALSSAVALAVVFVFGMSA</sequence>
<evidence type="ECO:0000313" key="11">
    <source>
        <dbReference type="EMBL" id="KAL2270767.1"/>
    </source>
</evidence>
<proteinExistence type="predicted"/>
<feature type="signal peptide" evidence="9">
    <location>
        <begin position="1"/>
        <end position="17"/>
    </location>
</feature>
<keyword evidence="2" id="KW-1003">Cell membrane</keyword>
<keyword evidence="5" id="KW-0472">Membrane</keyword>
<dbReference type="CDD" id="cd21176">
    <property type="entry name" value="LPMO_auxiliary-like"/>
    <property type="match status" value="1"/>
</dbReference>
<comment type="subcellular location">
    <subcellularLocation>
        <location evidence="1">Cell membrane</location>
        <topology evidence="1">Lipid-anchor</topology>
        <topology evidence="1">GPI-anchor</topology>
    </subcellularLocation>
</comment>
<dbReference type="PANTHER" id="PTHR34992:SF2">
    <property type="entry name" value="COPPER ACQUISITION FACTOR BIM1-LIKE DOMAIN-CONTAINING PROTEIN"/>
    <property type="match status" value="1"/>
</dbReference>
<comment type="caution">
    <text evidence="11">The sequence shown here is derived from an EMBL/GenBank/DDBJ whole genome shotgun (WGS) entry which is preliminary data.</text>
</comment>
<keyword evidence="12" id="KW-1185">Reference proteome</keyword>
<evidence type="ECO:0000256" key="7">
    <source>
        <dbReference type="ARBA" id="ARBA00023288"/>
    </source>
</evidence>
<dbReference type="InterPro" id="IPR046530">
    <property type="entry name" value="BIM1-like_dom"/>
</dbReference>
<reference evidence="11 12" key="1">
    <citation type="journal article" date="2024" name="Commun. Biol.">
        <title>Comparative genomic analysis of thermophilic fungi reveals convergent evolutionary adaptations and gene losses.</title>
        <authorList>
            <person name="Steindorff A.S."/>
            <person name="Aguilar-Pontes M.V."/>
            <person name="Robinson A.J."/>
            <person name="Andreopoulos B."/>
            <person name="LaButti K."/>
            <person name="Kuo A."/>
            <person name="Mondo S."/>
            <person name="Riley R."/>
            <person name="Otillar R."/>
            <person name="Haridas S."/>
            <person name="Lipzen A."/>
            <person name="Grimwood J."/>
            <person name="Schmutz J."/>
            <person name="Clum A."/>
            <person name="Reid I.D."/>
            <person name="Moisan M.C."/>
            <person name="Butler G."/>
            <person name="Nguyen T.T.M."/>
            <person name="Dewar K."/>
            <person name="Conant G."/>
            <person name="Drula E."/>
            <person name="Henrissat B."/>
            <person name="Hansel C."/>
            <person name="Singer S."/>
            <person name="Hutchinson M.I."/>
            <person name="de Vries R.P."/>
            <person name="Natvig D.O."/>
            <person name="Powell A.J."/>
            <person name="Tsang A."/>
            <person name="Grigoriev I.V."/>
        </authorList>
    </citation>
    <scope>NUCLEOTIDE SEQUENCE [LARGE SCALE GENOMIC DNA]</scope>
    <source>
        <strain evidence="11 12">ATCC 22073</strain>
    </source>
</reference>
<evidence type="ECO:0000256" key="1">
    <source>
        <dbReference type="ARBA" id="ARBA00004609"/>
    </source>
</evidence>
<keyword evidence="6" id="KW-0325">Glycoprotein</keyword>
<feature type="compositionally biased region" description="Low complexity" evidence="8">
    <location>
        <begin position="200"/>
        <end position="213"/>
    </location>
</feature>
<keyword evidence="4 9" id="KW-0732">Signal</keyword>
<evidence type="ECO:0000259" key="10">
    <source>
        <dbReference type="Pfam" id="PF20238"/>
    </source>
</evidence>
<dbReference type="GeneID" id="98122176"/>
<dbReference type="Proteomes" id="UP001600064">
    <property type="component" value="Unassembled WGS sequence"/>
</dbReference>
<dbReference type="RefSeq" id="XP_070869491.1">
    <property type="nucleotide sequence ID" value="XM_071007532.1"/>
</dbReference>
<feature type="chain" id="PRO_5046540206" description="Copper acquisition factor BIM1-like domain-containing protein" evidence="9">
    <location>
        <begin position="18"/>
        <end position="240"/>
    </location>
</feature>
<name>A0ABR4DM56_9PEZI</name>
<feature type="domain" description="Copper acquisition factor BIM1-like" evidence="10">
    <location>
        <begin position="16"/>
        <end position="163"/>
    </location>
</feature>
<evidence type="ECO:0000313" key="12">
    <source>
        <dbReference type="Proteomes" id="UP001600064"/>
    </source>
</evidence>
<dbReference type="Pfam" id="PF20238">
    <property type="entry name" value="BIM1-like_dom"/>
    <property type="match status" value="1"/>
</dbReference>
<gene>
    <name evidence="11" type="ORF">VTJ83DRAFT_138</name>
</gene>
<dbReference type="PANTHER" id="PTHR34992">
    <property type="entry name" value="HYPHAL ANASTAMOSIS-7 PROTEIN"/>
    <property type="match status" value="1"/>
</dbReference>
<evidence type="ECO:0000256" key="2">
    <source>
        <dbReference type="ARBA" id="ARBA00022475"/>
    </source>
</evidence>
<evidence type="ECO:0000256" key="9">
    <source>
        <dbReference type="SAM" id="SignalP"/>
    </source>
</evidence>
<feature type="region of interest" description="Disordered" evidence="8">
    <location>
        <begin position="174"/>
        <end position="213"/>
    </location>
</feature>
<keyword evidence="3" id="KW-0336">GPI-anchor</keyword>
<dbReference type="EMBL" id="JAZGUE010000001">
    <property type="protein sequence ID" value="KAL2270767.1"/>
    <property type="molecule type" value="Genomic_DNA"/>
</dbReference>
<evidence type="ECO:0000256" key="3">
    <source>
        <dbReference type="ARBA" id="ARBA00022622"/>
    </source>
</evidence>
<feature type="compositionally biased region" description="Acidic residues" evidence="8">
    <location>
        <begin position="186"/>
        <end position="199"/>
    </location>
</feature>
<organism evidence="11 12">
    <name type="scientific">Remersonia thermophila</name>
    <dbReference type="NCBI Taxonomy" id="72144"/>
    <lineage>
        <taxon>Eukaryota</taxon>
        <taxon>Fungi</taxon>
        <taxon>Dikarya</taxon>
        <taxon>Ascomycota</taxon>
        <taxon>Pezizomycotina</taxon>
        <taxon>Sordariomycetes</taxon>
        <taxon>Sordariomycetidae</taxon>
        <taxon>Sordariales</taxon>
        <taxon>Sordariales incertae sedis</taxon>
        <taxon>Remersonia</taxon>
    </lineage>
</organism>
<keyword evidence="7" id="KW-0449">Lipoprotein</keyword>
<evidence type="ECO:0000256" key="8">
    <source>
        <dbReference type="SAM" id="MobiDB-lite"/>
    </source>
</evidence>
<protein>
    <recommendedName>
        <fullName evidence="10">Copper acquisition factor BIM1-like domain-containing protein</fullName>
    </recommendedName>
</protein>
<dbReference type="InterPro" id="IPR046936">
    <property type="entry name" value="BIM1-like"/>
</dbReference>
<accession>A0ABR4DM56</accession>
<evidence type="ECO:0000256" key="4">
    <source>
        <dbReference type="ARBA" id="ARBA00022729"/>
    </source>
</evidence>
<evidence type="ECO:0000256" key="6">
    <source>
        <dbReference type="ARBA" id="ARBA00023180"/>
    </source>
</evidence>
<evidence type="ECO:0000256" key="5">
    <source>
        <dbReference type="ARBA" id="ARBA00023136"/>
    </source>
</evidence>